<dbReference type="InterPro" id="IPR014729">
    <property type="entry name" value="Rossmann-like_a/b/a_fold"/>
</dbReference>
<comment type="catalytic activity">
    <reaction evidence="11">
        <text>(R)-pantoate + beta-alanine + ATP = (R)-pantothenate + AMP + diphosphate + H(+)</text>
        <dbReference type="Rhea" id="RHEA:10912"/>
        <dbReference type="ChEBI" id="CHEBI:15378"/>
        <dbReference type="ChEBI" id="CHEBI:15980"/>
        <dbReference type="ChEBI" id="CHEBI:29032"/>
        <dbReference type="ChEBI" id="CHEBI:30616"/>
        <dbReference type="ChEBI" id="CHEBI:33019"/>
        <dbReference type="ChEBI" id="CHEBI:57966"/>
        <dbReference type="ChEBI" id="CHEBI:456215"/>
        <dbReference type="EC" id="6.3.2.1"/>
    </reaction>
</comment>
<dbReference type="PANTHER" id="PTHR21299:SF1">
    <property type="entry name" value="PANTOATE--BETA-ALANINE LIGASE"/>
    <property type="match status" value="1"/>
</dbReference>
<protein>
    <recommendedName>
        <fullName evidence="4">Pantoate--beta-alanine ligase</fullName>
        <ecNumber evidence="3">6.3.2.1</ecNumber>
    </recommendedName>
    <alternativeName>
        <fullName evidence="10">Pantoate-activating enzyme</fullName>
    </alternativeName>
    <alternativeName>
        <fullName evidence="9">Pantothenate synthetase</fullName>
    </alternativeName>
</protein>
<dbReference type="Pfam" id="PF02569">
    <property type="entry name" value="Pantoate_ligase"/>
    <property type="match status" value="1"/>
</dbReference>
<evidence type="ECO:0000256" key="3">
    <source>
        <dbReference type="ARBA" id="ARBA00012219"/>
    </source>
</evidence>
<evidence type="ECO:0000256" key="7">
    <source>
        <dbReference type="ARBA" id="ARBA00022741"/>
    </source>
</evidence>
<dbReference type="UniPathway" id="UPA00028">
    <property type="reaction ID" value="UER00005"/>
</dbReference>
<evidence type="ECO:0000313" key="13">
    <source>
        <dbReference type="Proteomes" id="UP000006564"/>
    </source>
</evidence>
<dbReference type="InterPro" id="IPR042176">
    <property type="entry name" value="Pantoate_ligase_C"/>
</dbReference>
<dbReference type="HOGENOM" id="CLU_047148_1_2_1"/>
<dbReference type="GeneID" id="5994180"/>
<evidence type="ECO:0000256" key="2">
    <source>
        <dbReference type="ARBA" id="ARBA00009256"/>
    </source>
</evidence>
<dbReference type="PANTHER" id="PTHR21299">
    <property type="entry name" value="CYTIDYLATE KINASE/PANTOATE-BETA-ALANINE LIGASE"/>
    <property type="match status" value="1"/>
</dbReference>
<gene>
    <name evidence="12" type="ORF">AO090026000745</name>
</gene>
<dbReference type="FunFam" id="3.30.1300.10:FF:000002">
    <property type="entry name" value="Pantoate--beta-alanine ligase"/>
    <property type="match status" value="1"/>
</dbReference>
<organism evidence="12 13">
    <name type="scientific">Aspergillus oryzae (strain ATCC 42149 / RIB 40)</name>
    <name type="common">Yellow koji mold</name>
    <dbReference type="NCBI Taxonomy" id="510516"/>
    <lineage>
        <taxon>Eukaryota</taxon>
        <taxon>Fungi</taxon>
        <taxon>Dikarya</taxon>
        <taxon>Ascomycota</taxon>
        <taxon>Pezizomycotina</taxon>
        <taxon>Eurotiomycetes</taxon>
        <taxon>Eurotiomycetidae</taxon>
        <taxon>Eurotiales</taxon>
        <taxon>Aspergillaceae</taxon>
        <taxon>Aspergillus</taxon>
        <taxon>Aspergillus subgen. Circumdati</taxon>
    </lineage>
</organism>
<dbReference type="KEGG" id="aor:AO090026000745"/>
<name>Q2UE65_ASPOR</name>
<reference evidence="12 13" key="1">
    <citation type="journal article" date="2005" name="Nature">
        <title>Genome sequencing and analysis of Aspergillus oryzae.</title>
        <authorList>
            <person name="Machida M."/>
            <person name="Asai K."/>
            <person name="Sano M."/>
            <person name="Tanaka T."/>
            <person name="Kumagai T."/>
            <person name="Terai G."/>
            <person name="Kusumoto K."/>
            <person name="Arima T."/>
            <person name="Akita O."/>
            <person name="Kashiwagi Y."/>
            <person name="Abe K."/>
            <person name="Gomi K."/>
            <person name="Horiuchi H."/>
            <person name="Kitamoto K."/>
            <person name="Kobayashi T."/>
            <person name="Takeuchi M."/>
            <person name="Denning D.W."/>
            <person name="Galagan J.E."/>
            <person name="Nierman W.C."/>
            <person name="Yu J."/>
            <person name="Archer D.B."/>
            <person name="Bennett J.W."/>
            <person name="Bhatnagar D."/>
            <person name="Cleveland T.E."/>
            <person name="Fedorova N.D."/>
            <person name="Gotoh O."/>
            <person name="Horikawa H."/>
            <person name="Hosoyama A."/>
            <person name="Ichinomiya M."/>
            <person name="Igarashi R."/>
            <person name="Iwashita K."/>
            <person name="Juvvadi P.R."/>
            <person name="Kato M."/>
            <person name="Kato Y."/>
            <person name="Kin T."/>
            <person name="Kokubun A."/>
            <person name="Maeda H."/>
            <person name="Maeyama N."/>
            <person name="Maruyama J."/>
            <person name="Nagasaki H."/>
            <person name="Nakajima T."/>
            <person name="Oda K."/>
            <person name="Okada K."/>
            <person name="Paulsen I."/>
            <person name="Sakamoto K."/>
            <person name="Sawano T."/>
            <person name="Takahashi M."/>
            <person name="Takase K."/>
            <person name="Terabayashi Y."/>
            <person name="Wortman J."/>
            <person name="Yamada O."/>
            <person name="Yamagata Y."/>
            <person name="Anazawa H."/>
            <person name="Hata Y."/>
            <person name="Koide Y."/>
            <person name="Komori T."/>
            <person name="Koyama Y."/>
            <person name="Minetoki T."/>
            <person name="Suharnan S."/>
            <person name="Tanaka A."/>
            <person name="Isono K."/>
            <person name="Kuhara S."/>
            <person name="Ogasawara N."/>
            <person name="Kikuchi H."/>
        </authorList>
    </citation>
    <scope>NUCLEOTIDE SEQUENCE [LARGE SCALE GENOMIC DNA]</scope>
    <source>
        <strain evidence="13">ATCC 42149 / RIB 40</strain>
    </source>
</reference>
<dbReference type="EC" id="6.3.2.1" evidence="3"/>
<dbReference type="AlphaFoldDB" id="Q2UE65"/>
<evidence type="ECO:0000256" key="9">
    <source>
        <dbReference type="ARBA" id="ARBA00029902"/>
    </source>
</evidence>
<keyword evidence="8" id="KW-0067">ATP-binding</keyword>
<evidence type="ECO:0000313" key="12">
    <source>
        <dbReference type="EMBL" id="BAE60150.1"/>
    </source>
</evidence>
<comment type="similarity">
    <text evidence="2">Belongs to the pantothenate synthetase family.</text>
</comment>
<dbReference type="Gene3D" id="3.30.1300.10">
    <property type="entry name" value="Pantoate-beta-alanine ligase, C-terminal domain"/>
    <property type="match status" value="1"/>
</dbReference>
<keyword evidence="6" id="KW-0566">Pantothenate biosynthesis</keyword>
<sequence>MAPELYVREKQVMGRSNRNGSRALGPKRATASSFFNNASMASPSLRQYSFQVFRDVPPLRQMRRQLVLDKKTVGFVPTMGALHEGHLSLIRQAAAENTDVFVSIFVNPTQFGVNEDLSSYPRTWDSDVAKLEQLNDEFARLGGDTGRITAILAPTSKVMYPASPPSSEVDGDGSFVTITPISRKLEGASRPVFFRGVATVCMKLFNIVQADRAYFGQKDVQQTVVIKRMVQDFHVDTEIKIGDTVREHDGLAMSSRNVYLGNRRRSVGLVLYNALKAAENTYNSGKLARSDILDAANCVTNQVLSEQQALSPSERALYEVDYISLADPDTLDEVESVDPAKGAIISGAVKMLPLEETKPGEDCGLGDGQVPVRLIDNLIFKPRA</sequence>
<dbReference type="NCBIfam" id="TIGR00018">
    <property type="entry name" value="panC"/>
    <property type="match status" value="1"/>
</dbReference>
<evidence type="ECO:0000256" key="5">
    <source>
        <dbReference type="ARBA" id="ARBA00022598"/>
    </source>
</evidence>
<dbReference type="CDD" id="cd00560">
    <property type="entry name" value="PanC"/>
    <property type="match status" value="1"/>
</dbReference>
<dbReference type="STRING" id="510516.Q2UE65"/>
<dbReference type="FunFam" id="3.40.50.620:FF:000013">
    <property type="entry name" value="Pantothenate synthetase"/>
    <property type="match status" value="1"/>
</dbReference>
<proteinExistence type="inferred from homology"/>
<dbReference type="GO" id="GO:0004592">
    <property type="term" value="F:pantoate-beta-alanine ligase activity"/>
    <property type="evidence" value="ECO:0007669"/>
    <property type="project" value="UniProtKB-EC"/>
</dbReference>
<evidence type="ECO:0000256" key="8">
    <source>
        <dbReference type="ARBA" id="ARBA00022840"/>
    </source>
</evidence>
<dbReference type="InterPro" id="IPR003721">
    <property type="entry name" value="Pantoate_ligase"/>
</dbReference>
<dbReference type="HAMAP" id="MF_00158">
    <property type="entry name" value="PanC"/>
    <property type="match status" value="1"/>
</dbReference>
<evidence type="ECO:0000256" key="1">
    <source>
        <dbReference type="ARBA" id="ARBA00004990"/>
    </source>
</evidence>
<evidence type="ECO:0000256" key="4">
    <source>
        <dbReference type="ARBA" id="ARBA00015647"/>
    </source>
</evidence>
<keyword evidence="5" id="KW-0436">Ligase</keyword>
<dbReference type="EMBL" id="BA000051">
    <property type="protein sequence ID" value="BAE60150.1"/>
    <property type="molecule type" value="Genomic_DNA"/>
</dbReference>
<dbReference type="GO" id="GO:0015940">
    <property type="term" value="P:pantothenate biosynthetic process"/>
    <property type="evidence" value="ECO:0007669"/>
    <property type="project" value="UniProtKB-UniPathway"/>
</dbReference>
<evidence type="ECO:0000256" key="11">
    <source>
        <dbReference type="ARBA" id="ARBA00048258"/>
    </source>
</evidence>
<evidence type="ECO:0000256" key="10">
    <source>
        <dbReference type="ARBA" id="ARBA00032806"/>
    </source>
</evidence>
<dbReference type="Proteomes" id="UP000006564">
    <property type="component" value="Chromosome 3"/>
</dbReference>
<dbReference type="Gene3D" id="3.40.50.620">
    <property type="entry name" value="HUPs"/>
    <property type="match status" value="1"/>
</dbReference>
<dbReference type="GO" id="GO:0005524">
    <property type="term" value="F:ATP binding"/>
    <property type="evidence" value="ECO:0007669"/>
    <property type="project" value="UniProtKB-KW"/>
</dbReference>
<accession>Q2UE65</accession>
<dbReference type="EMBL" id="AP007159">
    <property type="protein sequence ID" value="BAE60150.1"/>
    <property type="molecule type" value="Genomic_DNA"/>
</dbReference>
<keyword evidence="13" id="KW-1185">Reference proteome</keyword>
<evidence type="ECO:0000256" key="6">
    <source>
        <dbReference type="ARBA" id="ARBA00022655"/>
    </source>
</evidence>
<dbReference type="RefSeq" id="XP_023091149.1">
    <property type="nucleotide sequence ID" value="XM_023235934.1"/>
</dbReference>
<comment type="pathway">
    <text evidence="1">Cofactor biosynthesis; (R)-pantothenate biosynthesis; (R)-pantothenate from (R)-pantoate and beta-alanine: step 1/1.</text>
</comment>
<dbReference type="SUPFAM" id="SSF52374">
    <property type="entry name" value="Nucleotidylyl transferase"/>
    <property type="match status" value="1"/>
</dbReference>
<keyword evidence="7" id="KW-0547">Nucleotide-binding</keyword>